<proteinExistence type="inferred from homology"/>
<gene>
    <name evidence="9" type="ORF">DFR57_103173</name>
</gene>
<feature type="domain" description="ABC transmembrane type-1" evidence="8">
    <location>
        <begin position="65"/>
        <end position="254"/>
    </location>
</feature>
<protein>
    <submittedName>
        <fullName evidence="9">Peptide/nickel transport system permease protein</fullName>
    </submittedName>
</protein>
<comment type="similarity">
    <text evidence="7">Belongs to the binding-protein-dependent transport system permease family.</text>
</comment>
<feature type="transmembrane region" description="Helical" evidence="7">
    <location>
        <begin position="7"/>
        <end position="26"/>
    </location>
</feature>
<sequence>MKKWIPIKLIVPILLILVLYIVAIIIEQKELAIDLNQKNTAPSLTHLFGTDWLGRDMLIRTWQGLSVSLTIGIVTAFCSTIIALLMAVVAGANKKFDRIVRWMIDLFLSLPHLVTLLLITFTLGGGVKGLMIGLIVTHWTSLARVLRVEVFQLNNSEFIQASRQFGKNYIWIVWHHFLPHLYPQIIIGAILIFPHAILHEAAVTFLGFGLSTDQPAIGIILSESMSYLSAGYWWLAFFPGLFLLSITLTFQYMGKQVHRVMERNDRYDSGVNN</sequence>
<dbReference type="SUPFAM" id="SSF161098">
    <property type="entry name" value="MetI-like"/>
    <property type="match status" value="1"/>
</dbReference>
<keyword evidence="5 7" id="KW-1133">Transmembrane helix</keyword>
<evidence type="ECO:0000256" key="1">
    <source>
        <dbReference type="ARBA" id="ARBA00004651"/>
    </source>
</evidence>
<evidence type="ECO:0000313" key="9">
    <source>
        <dbReference type="EMBL" id="RCW74876.1"/>
    </source>
</evidence>
<evidence type="ECO:0000256" key="7">
    <source>
        <dbReference type="RuleBase" id="RU363032"/>
    </source>
</evidence>
<dbReference type="OrthoDB" id="9797472at2"/>
<evidence type="ECO:0000313" key="10">
    <source>
        <dbReference type="Proteomes" id="UP000252585"/>
    </source>
</evidence>
<dbReference type="PANTHER" id="PTHR43386:SF23">
    <property type="entry name" value="ABC TRANSPORTER"/>
    <property type="match status" value="1"/>
</dbReference>
<evidence type="ECO:0000256" key="2">
    <source>
        <dbReference type="ARBA" id="ARBA00022448"/>
    </source>
</evidence>
<keyword evidence="4 7" id="KW-0812">Transmembrane</keyword>
<dbReference type="RefSeq" id="WP_114351983.1">
    <property type="nucleotide sequence ID" value="NZ_QPJJ01000003.1"/>
</dbReference>
<dbReference type="AlphaFoldDB" id="A0A368Y6C0"/>
<dbReference type="InterPro" id="IPR035906">
    <property type="entry name" value="MetI-like_sf"/>
</dbReference>
<organism evidence="9 10">
    <name type="scientific">Saliterribacillus persicus</name>
    <dbReference type="NCBI Taxonomy" id="930114"/>
    <lineage>
        <taxon>Bacteria</taxon>
        <taxon>Bacillati</taxon>
        <taxon>Bacillota</taxon>
        <taxon>Bacilli</taxon>
        <taxon>Bacillales</taxon>
        <taxon>Bacillaceae</taxon>
        <taxon>Saliterribacillus</taxon>
    </lineage>
</organism>
<dbReference type="EMBL" id="QPJJ01000003">
    <property type="protein sequence ID" value="RCW74876.1"/>
    <property type="molecule type" value="Genomic_DNA"/>
</dbReference>
<evidence type="ECO:0000256" key="3">
    <source>
        <dbReference type="ARBA" id="ARBA00022475"/>
    </source>
</evidence>
<keyword evidence="10" id="KW-1185">Reference proteome</keyword>
<dbReference type="CDD" id="cd06261">
    <property type="entry name" value="TM_PBP2"/>
    <property type="match status" value="1"/>
</dbReference>
<dbReference type="InterPro" id="IPR000515">
    <property type="entry name" value="MetI-like"/>
</dbReference>
<dbReference type="PROSITE" id="PS50928">
    <property type="entry name" value="ABC_TM1"/>
    <property type="match status" value="1"/>
</dbReference>
<dbReference type="GO" id="GO:0055085">
    <property type="term" value="P:transmembrane transport"/>
    <property type="evidence" value="ECO:0007669"/>
    <property type="project" value="InterPro"/>
</dbReference>
<dbReference type="Proteomes" id="UP000252585">
    <property type="component" value="Unassembled WGS sequence"/>
</dbReference>
<comment type="caution">
    <text evidence="9">The sequence shown here is derived from an EMBL/GenBank/DDBJ whole genome shotgun (WGS) entry which is preliminary data.</text>
</comment>
<dbReference type="Gene3D" id="1.10.3720.10">
    <property type="entry name" value="MetI-like"/>
    <property type="match status" value="1"/>
</dbReference>
<feature type="transmembrane region" description="Helical" evidence="7">
    <location>
        <begin position="185"/>
        <end position="211"/>
    </location>
</feature>
<name>A0A368Y6C0_9BACI</name>
<feature type="transmembrane region" description="Helical" evidence="7">
    <location>
        <begin position="65"/>
        <end position="90"/>
    </location>
</feature>
<accession>A0A368Y6C0</accession>
<evidence type="ECO:0000256" key="5">
    <source>
        <dbReference type="ARBA" id="ARBA00022989"/>
    </source>
</evidence>
<keyword evidence="2 7" id="KW-0813">Transport</keyword>
<dbReference type="GO" id="GO:0005886">
    <property type="term" value="C:plasma membrane"/>
    <property type="evidence" value="ECO:0007669"/>
    <property type="project" value="UniProtKB-SubCell"/>
</dbReference>
<evidence type="ECO:0000256" key="4">
    <source>
        <dbReference type="ARBA" id="ARBA00022692"/>
    </source>
</evidence>
<reference evidence="9 10" key="1">
    <citation type="submission" date="2018-07" db="EMBL/GenBank/DDBJ databases">
        <title>Genomic Encyclopedia of Type Strains, Phase IV (KMG-IV): sequencing the most valuable type-strain genomes for metagenomic binning, comparative biology and taxonomic classification.</title>
        <authorList>
            <person name="Goeker M."/>
        </authorList>
    </citation>
    <scope>NUCLEOTIDE SEQUENCE [LARGE SCALE GENOMIC DNA]</scope>
    <source>
        <strain evidence="9 10">DSM 27696</strain>
    </source>
</reference>
<dbReference type="InterPro" id="IPR050366">
    <property type="entry name" value="BP-dependent_transpt_permease"/>
</dbReference>
<keyword evidence="6 7" id="KW-0472">Membrane</keyword>
<dbReference type="PANTHER" id="PTHR43386">
    <property type="entry name" value="OLIGOPEPTIDE TRANSPORT SYSTEM PERMEASE PROTEIN APPC"/>
    <property type="match status" value="1"/>
</dbReference>
<evidence type="ECO:0000259" key="8">
    <source>
        <dbReference type="PROSITE" id="PS50928"/>
    </source>
</evidence>
<evidence type="ECO:0000256" key="6">
    <source>
        <dbReference type="ARBA" id="ARBA00023136"/>
    </source>
</evidence>
<keyword evidence="3" id="KW-1003">Cell membrane</keyword>
<dbReference type="Pfam" id="PF00528">
    <property type="entry name" value="BPD_transp_1"/>
    <property type="match status" value="1"/>
</dbReference>
<comment type="subcellular location">
    <subcellularLocation>
        <location evidence="1 7">Cell membrane</location>
        <topology evidence="1 7">Multi-pass membrane protein</topology>
    </subcellularLocation>
</comment>
<feature type="transmembrane region" description="Helical" evidence="7">
    <location>
        <begin position="231"/>
        <end position="253"/>
    </location>
</feature>